<evidence type="ECO:0000256" key="5">
    <source>
        <dbReference type="ARBA" id="ARBA00023136"/>
    </source>
</evidence>
<dbReference type="OrthoDB" id="10021397at2759"/>
<proteinExistence type="predicted"/>
<organism evidence="9 10">
    <name type="scientific">Tolypocladium paradoxum</name>
    <dbReference type="NCBI Taxonomy" id="94208"/>
    <lineage>
        <taxon>Eukaryota</taxon>
        <taxon>Fungi</taxon>
        <taxon>Dikarya</taxon>
        <taxon>Ascomycota</taxon>
        <taxon>Pezizomycotina</taxon>
        <taxon>Sordariomycetes</taxon>
        <taxon>Hypocreomycetidae</taxon>
        <taxon>Hypocreales</taxon>
        <taxon>Ophiocordycipitaceae</taxon>
        <taxon>Tolypocladium</taxon>
    </lineage>
</organism>
<evidence type="ECO:0000256" key="1">
    <source>
        <dbReference type="ARBA" id="ARBA00004141"/>
    </source>
</evidence>
<protein>
    <recommendedName>
        <fullName evidence="11">Major facilitator superfamily (MFS) profile domain-containing protein</fullName>
    </recommendedName>
</protein>
<feature type="transmembrane region" description="Helical" evidence="8">
    <location>
        <begin position="44"/>
        <end position="66"/>
    </location>
</feature>
<name>A0A2S4KLI3_9HYPO</name>
<accession>A0A2S4KLI3</accession>
<evidence type="ECO:0000256" key="8">
    <source>
        <dbReference type="SAM" id="Phobius"/>
    </source>
</evidence>
<dbReference type="EMBL" id="PKSG01001104">
    <property type="protein sequence ID" value="POR31076.1"/>
    <property type="molecule type" value="Genomic_DNA"/>
</dbReference>
<dbReference type="Pfam" id="PF07690">
    <property type="entry name" value="MFS_1"/>
    <property type="match status" value="1"/>
</dbReference>
<reference evidence="9 10" key="1">
    <citation type="submission" date="2018-01" db="EMBL/GenBank/DDBJ databases">
        <title>Harnessing the power of phylogenomics to disentangle the directionality and signatures of interkingdom host jumping in the parasitic fungal genus Tolypocladium.</title>
        <authorList>
            <person name="Quandt C.A."/>
            <person name="Patterson W."/>
            <person name="Spatafora J.W."/>
        </authorList>
    </citation>
    <scope>NUCLEOTIDE SEQUENCE [LARGE SCALE GENOMIC DNA]</scope>
    <source>
        <strain evidence="9 10">NRBC 100945</strain>
    </source>
</reference>
<dbReference type="AlphaFoldDB" id="A0A2S4KLI3"/>
<comment type="caution">
    <text evidence="9">The sequence shown here is derived from an EMBL/GenBank/DDBJ whole genome shotgun (WGS) entry which is preliminary data.</text>
</comment>
<gene>
    <name evidence="9" type="ORF">TPAR_08684</name>
</gene>
<dbReference type="SUPFAM" id="SSF103473">
    <property type="entry name" value="MFS general substrate transporter"/>
    <property type="match status" value="1"/>
</dbReference>
<keyword evidence="6" id="KW-0325">Glycoprotein</keyword>
<evidence type="ECO:0000256" key="4">
    <source>
        <dbReference type="ARBA" id="ARBA00022989"/>
    </source>
</evidence>
<feature type="region of interest" description="Disordered" evidence="7">
    <location>
        <begin position="1"/>
        <end position="37"/>
    </location>
</feature>
<dbReference type="PANTHER" id="PTHR23501">
    <property type="entry name" value="MAJOR FACILITATOR SUPERFAMILY"/>
    <property type="match status" value="1"/>
</dbReference>
<dbReference type="InterPro" id="IPR036259">
    <property type="entry name" value="MFS_trans_sf"/>
</dbReference>
<dbReference type="Gene3D" id="1.20.1250.20">
    <property type="entry name" value="MFS general substrate transporter like domains"/>
    <property type="match status" value="1"/>
</dbReference>
<feature type="transmembrane region" description="Helical" evidence="8">
    <location>
        <begin position="117"/>
        <end position="140"/>
    </location>
</feature>
<evidence type="ECO:0000313" key="10">
    <source>
        <dbReference type="Proteomes" id="UP000237481"/>
    </source>
</evidence>
<dbReference type="STRING" id="94208.A0A2S4KLI3"/>
<dbReference type="Proteomes" id="UP000237481">
    <property type="component" value="Unassembled WGS sequence"/>
</dbReference>
<dbReference type="PANTHER" id="PTHR23501:SF187">
    <property type="entry name" value="MAJOR FACILITATOR SUPERFAMILY (MFS) PROFILE DOMAIN-CONTAINING PROTEIN"/>
    <property type="match status" value="1"/>
</dbReference>
<dbReference type="GO" id="GO:0005886">
    <property type="term" value="C:plasma membrane"/>
    <property type="evidence" value="ECO:0007669"/>
    <property type="project" value="TreeGrafter"/>
</dbReference>
<dbReference type="InterPro" id="IPR011701">
    <property type="entry name" value="MFS"/>
</dbReference>
<evidence type="ECO:0000256" key="6">
    <source>
        <dbReference type="ARBA" id="ARBA00023180"/>
    </source>
</evidence>
<keyword evidence="2" id="KW-0813">Transport</keyword>
<feature type="compositionally biased region" description="Low complexity" evidence="7">
    <location>
        <begin position="23"/>
        <end position="33"/>
    </location>
</feature>
<feature type="transmembrane region" description="Helical" evidence="8">
    <location>
        <begin position="152"/>
        <end position="170"/>
    </location>
</feature>
<dbReference type="GO" id="GO:0022857">
    <property type="term" value="F:transmembrane transporter activity"/>
    <property type="evidence" value="ECO:0007669"/>
    <property type="project" value="InterPro"/>
</dbReference>
<sequence length="258" mass="27217">MQAAPAVPSGDEAASKDSNSQDSTAAISATTSAKPGTPASNKDLLVAIGFTGLLGALEATITSTALPTIIADLSGGDLYIWAVNCYFLAMTSFQPMYGQLTNDFGRRWPTIGATADFLLGIGICGGLGAGGINVLVEIVICDLVPLRERGTYFATIFGLVASGTALGPFFGGLIVDHSTRRWVFYLNLPIGGFALLLLVVFLKVNYNREQILAMRLTSIDWAGNAIFLAATHITDGAIRDQMTSGKAYGVLSMILRRI</sequence>
<keyword evidence="5 8" id="KW-0472">Membrane</keyword>
<keyword evidence="4 8" id="KW-1133">Transmembrane helix</keyword>
<comment type="subcellular location">
    <subcellularLocation>
        <location evidence="1">Membrane</location>
        <topology evidence="1">Multi-pass membrane protein</topology>
    </subcellularLocation>
</comment>
<evidence type="ECO:0000256" key="2">
    <source>
        <dbReference type="ARBA" id="ARBA00022448"/>
    </source>
</evidence>
<evidence type="ECO:0000256" key="7">
    <source>
        <dbReference type="SAM" id="MobiDB-lite"/>
    </source>
</evidence>
<feature type="transmembrane region" description="Helical" evidence="8">
    <location>
        <begin position="78"/>
        <end position="97"/>
    </location>
</feature>
<keyword evidence="3 8" id="KW-0812">Transmembrane</keyword>
<evidence type="ECO:0000313" key="9">
    <source>
        <dbReference type="EMBL" id="POR31076.1"/>
    </source>
</evidence>
<evidence type="ECO:0000256" key="3">
    <source>
        <dbReference type="ARBA" id="ARBA00022692"/>
    </source>
</evidence>
<feature type="transmembrane region" description="Helical" evidence="8">
    <location>
        <begin position="182"/>
        <end position="206"/>
    </location>
</feature>
<evidence type="ECO:0008006" key="11">
    <source>
        <dbReference type="Google" id="ProtNLM"/>
    </source>
</evidence>
<keyword evidence="10" id="KW-1185">Reference proteome</keyword>